<reference evidence="6" key="1">
    <citation type="submission" date="2006-10" db="EMBL/GenBank/DDBJ databases">
        <title>Complete sequence of Solibacter usitatus Ellin6076.</title>
        <authorList>
            <consortium name="US DOE Joint Genome Institute"/>
            <person name="Copeland A."/>
            <person name="Lucas S."/>
            <person name="Lapidus A."/>
            <person name="Barry K."/>
            <person name="Detter J.C."/>
            <person name="Glavina del Rio T."/>
            <person name="Hammon N."/>
            <person name="Israni S."/>
            <person name="Dalin E."/>
            <person name="Tice H."/>
            <person name="Pitluck S."/>
            <person name="Thompson L.S."/>
            <person name="Brettin T."/>
            <person name="Bruce D."/>
            <person name="Han C."/>
            <person name="Tapia R."/>
            <person name="Gilna P."/>
            <person name="Schmutz J."/>
            <person name="Larimer F."/>
            <person name="Land M."/>
            <person name="Hauser L."/>
            <person name="Kyrpides N."/>
            <person name="Mikhailova N."/>
            <person name="Janssen P.H."/>
            <person name="Kuske C.R."/>
            <person name="Richardson P."/>
        </authorList>
    </citation>
    <scope>NUCLEOTIDE SEQUENCE</scope>
    <source>
        <strain evidence="6">Ellin6076</strain>
    </source>
</reference>
<feature type="transmembrane region" description="Helical" evidence="5">
    <location>
        <begin position="237"/>
        <end position="257"/>
    </location>
</feature>
<dbReference type="FunCoup" id="Q029N7">
    <property type="interactions" value="299"/>
</dbReference>
<dbReference type="Gene3D" id="1.20.1740.10">
    <property type="entry name" value="Amino acid/polyamine transporter I"/>
    <property type="match status" value="1"/>
</dbReference>
<feature type="transmembrane region" description="Helical" evidence="5">
    <location>
        <begin position="195"/>
        <end position="217"/>
    </location>
</feature>
<feature type="transmembrane region" description="Helical" evidence="5">
    <location>
        <begin position="58"/>
        <end position="78"/>
    </location>
</feature>
<feature type="transmembrane region" description="Helical" evidence="5">
    <location>
        <begin position="27"/>
        <end position="46"/>
    </location>
</feature>
<feature type="transmembrane region" description="Helical" evidence="5">
    <location>
        <begin position="475"/>
        <end position="493"/>
    </location>
</feature>
<dbReference type="KEGG" id="sus:Acid_1245"/>
<gene>
    <name evidence="6" type="ordered locus">Acid_1245</name>
</gene>
<dbReference type="GO" id="GO:0015179">
    <property type="term" value="F:L-amino acid transmembrane transporter activity"/>
    <property type="evidence" value="ECO:0007669"/>
    <property type="project" value="TreeGrafter"/>
</dbReference>
<keyword evidence="2 5" id="KW-0812">Transmembrane</keyword>
<comment type="subcellular location">
    <subcellularLocation>
        <location evidence="1">Membrane</location>
        <topology evidence="1">Multi-pass membrane protein</topology>
    </subcellularLocation>
</comment>
<proteinExistence type="predicted"/>
<dbReference type="PANTHER" id="PTHR11785">
    <property type="entry name" value="AMINO ACID TRANSPORTER"/>
    <property type="match status" value="1"/>
</dbReference>
<feature type="transmembrane region" description="Helical" evidence="5">
    <location>
        <begin position="415"/>
        <end position="435"/>
    </location>
</feature>
<sequence length="502" mass="53845">MVYPAQSPSMTQPTLQKDTGFVRGLNLFDSTMVVIGVMIGSGIFIVSADMSRLINSPGWMLMAWVITGVLTLTAALSYGELASMLPHAGGMYVYLREAFSPLWGFLYGWTFFTVIQTGTIAAVAVAFARFSSIIFPAIGESRYLIPPVHITESYALSLSTAQLVAIAIIALLTWTNTRGLEYGKIVQNLFTSAKTVALAALILAGIFLGWNSTAVHANFTDMFRLGSFDASLGVQAASFYGLIVALCVAQSGSMFSADSWHDITIIAGEVRNPSRNLPLAMAFGCSAVIGLYILANAAYLVVLPLPAIQNAPSDRVATAMLQAIFPGYGPTIMAIAIMISTFGCVNSLVLAGARAYYAMAKDGLFFKQAGVLNENRVPGWSLVVQGLWAVMLVLPRTYNVATRQYGNLYSNLLDYVISAALLFYILTIAGVFQLRRKRPDMARPYKVTGYPVVPAVFIIGAAIVLYMLFAYRPATTWPGLVIVVIGAVVYAGVGRGAAARAA</sequence>
<keyword evidence="4 5" id="KW-0472">Membrane</keyword>
<dbReference type="GO" id="GO:0016020">
    <property type="term" value="C:membrane"/>
    <property type="evidence" value="ECO:0007669"/>
    <property type="project" value="UniProtKB-SubCell"/>
</dbReference>
<dbReference type="InterPro" id="IPR002293">
    <property type="entry name" value="AA/rel_permease1"/>
</dbReference>
<dbReference type="Pfam" id="PF13520">
    <property type="entry name" value="AA_permease_2"/>
    <property type="match status" value="1"/>
</dbReference>
<feature type="transmembrane region" description="Helical" evidence="5">
    <location>
        <begin position="277"/>
        <end position="302"/>
    </location>
</feature>
<feature type="transmembrane region" description="Helical" evidence="5">
    <location>
        <begin position="98"/>
        <end position="115"/>
    </location>
</feature>
<dbReference type="InterPro" id="IPR050598">
    <property type="entry name" value="AminoAcid_Transporter"/>
</dbReference>
<evidence type="ECO:0000256" key="2">
    <source>
        <dbReference type="ARBA" id="ARBA00022692"/>
    </source>
</evidence>
<evidence type="ECO:0000313" key="6">
    <source>
        <dbReference type="EMBL" id="ABJ82239.1"/>
    </source>
</evidence>
<keyword evidence="3 5" id="KW-1133">Transmembrane helix</keyword>
<evidence type="ECO:0000256" key="5">
    <source>
        <dbReference type="SAM" id="Phobius"/>
    </source>
</evidence>
<dbReference type="AlphaFoldDB" id="Q029N7"/>
<feature type="transmembrane region" description="Helical" evidence="5">
    <location>
        <begin position="447"/>
        <end position="469"/>
    </location>
</feature>
<dbReference type="InParanoid" id="Q029N7"/>
<feature type="transmembrane region" description="Helical" evidence="5">
    <location>
        <begin position="154"/>
        <end position="174"/>
    </location>
</feature>
<dbReference type="STRING" id="234267.Acid_1245"/>
<dbReference type="HOGENOM" id="CLU_007946_3_4_0"/>
<organism evidence="6">
    <name type="scientific">Solibacter usitatus (strain Ellin6076)</name>
    <dbReference type="NCBI Taxonomy" id="234267"/>
    <lineage>
        <taxon>Bacteria</taxon>
        <taxon>Pseudomonadati</taxon>
        <taxon>Acidobacteriota</taxon>
        <taxon>Terriglobia</taxon>
        <taxon>Bryobacterales</taxon>
        <taxon>Solibacteraceae</taxon>
        <taxon>Candidatus Solibacter</taxon>
    </lineage>
</organism>
<evidence type="ECO:0000256" key="3">
    <source>
        <dbReference type="ARBA" id="ARBA00022989"/>
    </source>
</evidence>
<dbReference type="EMBL" id="CP000473">
    <property type="protein sequence ID" value="ABJ82239.1"/>
    <property type="molecule type" value="Genomic_DNA"/>
</dbReference>
<evidence type="ECO:0000256" key="4">
    <source>
        <dbReference type="ARBA" id="ARBA00023136"/>
    </source>
</evidence>
<dbReference type="PANTHER" id="PTHR11785:SF512">
    <property type="entry name" value="SOBREMESA, ISOFORM B"/>
    <property type="match status" value="1"/>
</dbReference>
<feature type="transmembrane region" description="Helical" evidence="5">
    <location>
        <begin position="377"/>
        <end position="395"/>
    </location>
</feature>
<protein>
    <submittedName>
        <fullName evidence="6">Amino acid permease-associated region</fullName>
    </submittedName>
</protein>
<name>Q029N7_SOLUE</name>
<dbReference type="PIRSF" id="PIRSF006060">
    <property type="entry name" value="AA_transporter"/>
    <property type="match status" value="1"/>
</dbReference>
<dbReference type="eggNOG" id="COG0531">
    <property type="taxonomic scope" value="Bacteria"/>
</dbReference>
<evidence type="ECO:0000256" key="1">
    <source>
        <dbReference type="ARBA" id="ARBA00004141"/>
    </source>
</evidence>
<dbReference type="OrthoDB" id="3181223at2"/>
<accession>Q029N7</accession>
<feature type="transmembrane region" description="Helical" evidence="5">
    <location>
        <begin position="332"/>
        <end position="357"/>
    </location>
</feature>